<dbReference type="STRING" id="272562.CA_C1120"/>
<feature type="region of interest" description="Disordered" evidence="3">
    <location>
        <begin position="1496"/>
        <end position="1515"/>
    </location>
</feature>
<dbReference type="PATRIC" id="fig|272562.8.peg.1328"/>
<dbReference type="Proteomes" id="UP000000814">
    <property type="component" value="Chromosome"/>
</dbReference>
<dbReference type="eggNOG" id="COG5280">
    <property type="taxonomic scope" value="Bacteria"/>
</dbReference>
<dbReference type="eggNOG" id="COG3953">
    <property type="taxonomic scope" value="Bacteria"/>
</dbReference>
<dbReference type="NCBIfam" id="TIGR01760">
    <property type="entry name" value="tape_meas_TP901"/>
    <property type="match status" value="1"/>
</dbReference>
<evidence type="ECO:0000256" key="3">
    <source>
        <dbReference type="SAM" id="MobiDB-lite"/>
    </source>
</evidence>
<feature type="coiled-coil region" evidence="2">
    <location>
        <begin position="10"/>
        <end position="37"/>
    </location>
</feature>
<dbReference type="EMBL" id="AE001437">
    <property type="protein sequence ID" value="AAK79094.1"/>
    <property type="molecule type" value="Genomic_DNA"/>
</dbReference>
<dbReference type="Pfam" id="PF10145">
    <property type="entry name" value="PhageMin_Tail"/>
    <property type="match status" value="1"/>
</dbReference>
<dbReference type="SUPFAM" id="SSF53955">
    <property type="entry name" value="Lysozyme-like"/>
    <property type="match status" value="1"/>
</dbReference>
<evidence type="ECO:0000256" key="1">
    <source>
        <dbReference type="ARBA" id="ARBA00022612"/>
    </source>
</evidence>
<keyword evidence="6" id="KW-1185">Reference proteome</keyword>
<dbReference type="OrthoDB" id="28713at2"/>
<dbReference type="eggNOG" id="COG1196">
    <property type="taxonomic scope" value="Bacteria"/>
</dbReference>
<name>Q97K01_CLOAB</name>
<accession>Q97K01</accession>
<keyword evidence="2" id="KW-0175">Coiled coil</keyword>
<dbReference type="InterPro" id="IPR010090">
    <property type="entry name" value="Phage_tape_meas"/>
</dbReference>
<feature type="region of interest" description="Disordered" evidence="3">
    <location>
        <begin position="1344"/>
        <end position="1411"/>
    </location>
</feature>
<evidence type="ECO:0000259" key="4">
    <source>
        <dbReference type="Pfam" id="PF10145"/>
    </source>
</evidence>
<dbReference type="PANTHER" id="PTHR37813:SF1">
    <property type="entry name" value="FELS-2 PROPHAGE PROTEIN"/>
    <property type="match status" value="1"/>
</dbReference>
<dbReference type="eggNOG" id="COG0419">
    <property type="taxonomic scope" value="Bacteria"/>
</dbReference>
<dbReference type="PIR" id="C97038">
    <property type="entry name" value="C97038"/>
</dbReference>
<feature type="coiled-coil region" evidence="2">
    <location>
        <begin position="116"/>
        <end position="254"/>
    </location>
</feature>
<reference evidence="5 6" key="1">
    <citation type="journal article" date="2001" name="J. Bacteriol.">
        <title>Genome sequence and comparative analysis of the solvent-producing bacterium Clostridium acetobutylicum.</title>
        <authorList>
            <person name="Nolling J."/>
            <person name="Breton G."/>
            <person name="Omelchenko M.V."/>
            <person name="Makarova K.S."/>
            <person name="Zeng Q."/>
            <person name="Gibson R."/>
            <person name="Lee H.M."/>
            <person name="Dubois J."/>
            <person name="Qiu D."/>
            <person name="Hitti J."/>
            <person name="Wolf Y.I."/>
            <person name="Tatusov R.L."/>
            <person name="Sabathe F."/>
            <person name="Doucette-Stamm L."/>
            <person name="Soucaille P."/>
            <person name="Daly M.J."/>
            <person name="Bennett G.N."/>
            <person name="Koonin E.V."/>
            <person name="Smith D.R."/>
        </authorList>
    </citation>
    <scope>NUCLEOTIDE SEQUENCE [LARGE SCALE GENOMIC DNA]</scope>
    <source>
        <strain evidence="6">ATCC 824 / DSM 792 / JCM 1419 / LMG 5710 / VKM B-1787</strain>
    </source>
</reference>
<feature type="compositionally biased region" description="Basic and acidic residues" evidence="3">
    <location>
        <begin position="1496"/>
        <end position="1512"/>
    </location>
</feature>
<dbReference type="PANTHER" id="PTHR37813">
    <property type="entry name" value="FELS-2 PROPHAGE PROTEIN"/>
    <property type="match status" value="1"/>
</dbReference>
<evidence type="ECO:0000313" key="5">
    <source>
        <dbReference type="EMBL" id="AAK79094.1"/>
    </source>
</evidence>
<dbReference type="InterPro" id="IPR023346">
    <property type="entry name" value="Lysozyme-like_dom_sf"/>
</dbReference>
<feature type="compositionally biased region" description="Basic and acidic residues" evidence="3">
    <location>
        <begin position="1346"/>
        <end position="1411"/>
    </location>
</feature>
<dbReference type="GeneID" id="44997631"/>
<dbReference type="RefSeq" id="WP_010964435.1">
    <property type="nucleotide sequence ID" value="NC_003030.1"/>
</dbReference>
<protein>
    <submittedName>
        <fullName evidence="5">Phage-related protein, YqbO B.subtilis homolog</fullName>
    </submittedName>
</protein>
<dbReference type="CDD" id="cd13402">
    <property type="entry name" value="LT_TF-like"/>
    <property type="match status" value="1"/>
</dbReference>
<sequence>MESNNGEKFIGRLTLDLNKLKEDISQANKILEDLSKVKIDSIDIESGKKSIEVLRSIEAEFEKLKTASGKSFDSDIFRNIEEQLSKLGITLDSNTTKITKFYKGTSEEAKNGANTFKQITEQIDELGRKYQEIKNLEINENGEILDKGSVTKVTENLEKEEKARNEIQAAIKKTINAREEERRTIEENQAKNINKQLDQEEKDRQKIESEISKTINAREQERRIIEENQATAINKSLEQEYRDRQKITEQLEKQRVAELKEYTQIQANSSAYLKLSESISQISSKSSLAMGSGNANNTFLDRMKISAAYAGSAVVIASVTGEIRNAISTNTEYEKNLVDLGRVLDSNKKSLQDFGQYAVRTSKEFGQDLGGIQSAMSSLAAQGVSAKKDLESMTKTVSLGLNTSEITNSNEMVQLLVSSMKQLGINFSDSEKVLDSWNKTADISMAKTADFAQVTDKAGMTSKDMGISLNQLNGITAVLADNTGKSGNEIGDALKSMENRLERPKTLETLRGYGIEVMKDKDHFKDFGDIVKEVSSALDKFGDNTTQSNSILDALGGTMRKDWIDVLAKNWKDVDKFAKQSANSAGYSAKKNAQAMSTVEKQVKVLEASVKEFFVTLGQSGGLTEIRTVVNGANDVVQALEGVNKGFGSLLLLIPQVALAIKGLNFASNAITGKSWKQLFNDHGGESTASIKAYSSAVKSVQRDVASGNITLEESATILDVIRQKVGLSKAQVDIFAAAEENLKAKVAAGTMTEEEASEALEAMQIKMKATTVSAEEASSANNALSVAQKSATLSTMGLNLALGGIVGALTIGLSMAISDIIEKHEEQKQKVDKLKQGYEDLTKAMKDNSITADNDDYKNLEKEQSTLENALKRKAELEGKINSVNKSKKNDKWGNSLGDTGKLKDFQSELNKVNKVISETQKNLDTTGYSYDKTTGKIKLLSEASEQIANNKSIEGVARDLTENSDKAKTSIGQLIQSYVTLYKQSDKTALESQKQKGLAQQLALVFGDLTLSTDKNGDTIIKNASALQKDTEAFIKGNAVVKDAILNDKELQQAQEKINKAIQSTTNSYKSYLSYSNQIERNNKLDAQSVADIKKNHQELVPYLNNTKQLYSKIQQGISSFKNTVVMSYAQMQMAEQKNYSKLGAEYQQYTKLQRQISKNKGSSKELADAKKQVGKIAQDLANKIKGLSTVTDKNGNVTLKAGNKEKEIIKILKSEGNTYKELEKIKLGSSKSTTMIEDGNTAVTQKQAQYRIGYYTKEAKMIAAKAKVKINASTLEIKAGQALTSKAQKNAKERIKALQEEIDSLKEASKEIDKLFEQAQSAADSSMNTVDSDNIGDYASEDAAEKAEEKAEKAEEKAEKKQQEAEEKAERQREETQRKAEEAQRKAEEQQRKSLEEEKKHMDEALESSYKIEKQHQQEIIDMYKSQLDELEKKHALQESNNEQQEYENKLLEDKQKLENAQTEKTVRDITTGQWITDSDAIYEAQKQLNEDQKEYDQWKEEQDYKQQEDTLNGQLESAQSKMDEIENNYQNQKDNVDQSYESKEEALGGYVDGTDYVPESGFYDLVEDGKPELVVKSSKQFLPKGSMVINNENLNKLGSITSNQATEKAPSPNSSNDINEISVNAKPIVSLVKDITKSLLSFEKNSSNFSKNTLKNIGDAITDNKELTLTPQQKFQQDIDKTISQFVNNTINYGKNSDKNIGQGISDEKQNVIDPINLLTAEEAQLLNDFSKSCASYGSDLVTELGNGVKSSEDNLTNIVQDLTQKVITKFKEGFGIHSPSRVMYEIGDYLMQGLINGMSDNDVTEFIKSQVSSAIGVAGGAASGSLSEWIRTAMSLTGVGEEWFAPLTQIIEHESGGDPNSINLWDINAIEGHPSKGLMQLIDENMQDWHLPNLPDDIYNPISNIAAGIRLIEHDYGNIFNVPGIKALAAGRPYVGYARGGKVEDNGLATINEYGQEMRMLNAGDQVVTAQKTQSIVNFAENIPNLMASIRTPKIILPSSLNVNGNSPNSSGLANQRVFHINNLNVQANDAKQLIKSLELMVETGDY</sequence>
<proteinExistence type="predicted"/>
<dbReference type="HOGENOM" id="CLU_233099_0_0_9"/>
<dbReference type="KEGG" id="cac:CA_C1120"/>
<organism evidence="5 6">
    <name type="scientific">Clostridium acetobutylicum (strain ATCC 824 / DSM 792 / JCM 1419 / IAM 19013 / LMG 5710 / NBRC 13948 / NRRL B-527 / VKM B-1787 / 2291 / W)</name>
    <dbReference type="NCBI Taxonomy" id="272562"/>
    <lineage>
        <taxon>Bacteria</taxon>
        <taxon>Bacillati</taxon>
        <taxon>Bacillota</taxon>
        <taxon>Clostridia</taxon>
        <taxon>Eubacteriales</taxon>
        <taxon>Clostridiaceae</taxon>
        <taxon>Clostridium</taxon>
    </lineage>
</organism>
<keyword evidence="1" id="KW-1188">Viral release from host cell</keyword>
<feature type="domain" description="Phage tail tape measure protein" evidence="4">
    <location>
        <begin position="361"/>
        <end position="556"/>
    </location>
</feature>
<evidence type="ECO:0000256" key="2">
    <source>
        <dbReference type="SAM" id="Coils"/>
    </source>
</evidence>
<evidence type="ECO:0000313" key="6">
    <source>
        <dbReference type="Proteomes" id="UP000000814"/>
    </source>
</evidence>
<gene>
    <name evidence="5" type="ordered locus">CA_C1120</name>
</gene>
<feature type="coiled-coil region" evidence="2">
    <location>
        <begin position="818"/>
        <end position="924"/>
    </location>
</feature>